<feature type="region of interest" description="Disordered" evidence="2">
    <location>
        <begin position="7"/>
        <end position="31"/>
    </location>
</feature>
<proteinExistence type="predicted"/>
<dbReference type="InterPro" id="IPR029071">
    <property type="entry name" value="Ubiquitin-like_domsf"/>
</dbReference>
<feature type="compositionally biased region" description="Basic and acidic residues" evidence="2">
    <location>
        <begin position="142"/>
        <end position="151"/>
    </location>
</feature>
<dbReference type="GO" id="GO:0007165">
    <property type="term" value="P:signal transduction"/>
    <property type="evidence" value="ECO:0007669"/>
    <property type="project" value="InterPro"/>
</dbReference>
<dbReference type="SMART" id="SM00314">
    <property type="entry name" value="RA"/>
    <property type="match status" value="1"/>
</dbReference>
<feature type="non-terminal residue" evidence="5">
    <location>
        <position position="1"/>
    </location>
</feature>
<keyword evidence="1" id="KW-0175">Coiled coil</keyword>
<keyword evidence="6" id="KW-1185">Reference proteome</keyword>
<evidence type="ECO:0000256" key="3">
    <source>
        <dbReference type="SAM" id="Phobius"/>
    </source>
</evidence>
<feature type="region of interest" description="Disordered" evidence="2">
    <location>
        <begin position="318"/>
        <end position="339"/>
    </location>
</feature>
<evidence type="ECO:0000256" key="1">
    <source>
        <dbReference type="SAM" id="Coils"/>
    </source>
</evidence>
<feature type="coiled-coil region" evidence="1">
    <location>
        <begin position="205"/>
        <end position="239"/>
    </location>
</feature>
<evidence type="ECO:0000313" key="5">
    <source>
        <dbReference type="EMBL" id="KAA8577422.1"/>
    </source>
</evidence>
<dbReference type="InterPro" id="IPR033593">
    <property type="entry name" value="N-RASSF"/>
</dbReference>
<keyword evidence="3" id="KW-0472">Membrane</keyword>
<dbReference type="AlphaFoldDB" id="A0A5J5C6M2"/>
<dbReference type="Gene3D" id="3.10.20.90">
    <property type="entry name" value="Phosphatidylinositol 3-kinase Catalytic Subunit, Chain A, domain 1"/>
    <property type="match status" value="1"/>
</dbReference>
<dbReference type="PANTHER" id="PTHR15286">
    <property type="entry name" value="RAS-ASSOCIATING DOMAIN CONTAINING PROTEIN"/>
    <property type="match status" value="1"/>
</dbReference>
<accession>A0A5J5C6M2</accession>
<feature type="region of interest" description="Disordered" evidence="2">
    <location>
        <begin position="116"/>
        <end position="187"/>
    </location>
</feature>
<reference evidence="5 6" key="1">
    <citation type="submission" date="2019-08" db="EMBL/GenBank/DDBJ databases">
        <title>A chromosome-level genome assembly, high-density linkage maps, and genome scans reveal the genomic architecture of hybrid incompatibilities underlying speciation via character displacement in darters (Percidae: Etheostominae).</title>
        <authorList>
            <person name="Moran R.L."/>
            <person name="Catchen J.M."/>
            <person name="Fuller R.C."/>
        </authorList>
    </citation>
    <scope>NUCLEOTIDE SEQUENCE [LARGE SCALE GENOMIC DNA]</scope>
    <source>
        <strain evidence="5">EspeVRDwgs_2016</strain>
        <tissue evidence="5">Muscle</tissue>
    </source>
</reference>
<dbReference type="InterPro" id="IPR000159">
    <property type="entry name" value="RA_dom"/>
</dbReference>
<evidence type="ECO:0000313" key="6">
    <source>
        <dbReference type="Proteomes" id="UP000327493"/>
    </source>
</evidence>
<dbReference type="PROSITE" id="PS50200">
    <property type="entry name" value="RA"/>
    <property type="match status" value="1"/>
</dbReference>
<keyword evidence="3" id="KW-1133">Transmembrane helix</keyword>
<evidence type="ECO:0000259" key="4">
    <source>
        <dbReference type="PROSITE" id="PS50200"/>
    </source>
</evidence>
<dbReference type="Pfam" id="PF00788">
    <property type="entry name" value="RA"/>
    <property type="match status" value="1"/>
</dbReference>
<evidence type="ECO:0000256" key="2">
    <source>
        <dbReference type="SAM" id="MobiDB-lite"/>
    </source>
</evidence>
<name>A0A5J5C6M2_9PERO</name>
<dbReference type="EMBL" id="VOFY01002868">
    <property type="protein sequence ID" value="KAA8577422.1"/>
    <property type="molecule type" value="Genomic_DNA"/>
</dbReference>
<dbReference type="Proteomes" id="UP000327493">
    <property type="component" value="Unassembled WGS sequence"/>
</dbReference>
<feature type="domain" description="Ras-associating" evidence="4">
    <location>
        <begin position="35"/>
        <end position="118"/>
    </location>
</feature>
<keyword evidence="3" id="KW-0812">Transmembrane</keyword>
<comment type="caution">
    <text evidence="5">The sequence shown here is derived from an EMBL/GenBank/DDBJ whole genome shotgun (WGS) entry which is preliminary data.</text>
</comment>
<gene>
    <name evidence="5" type="ORF">FQN60_007133</name>
</gene>
<dbReference type="SUPFAM" id="SSF54236">
    <property type="entry name" value="Ubiquitin-like"/>
    <property type="match status" value="1"/>
</dbReference>
<feature type="compositionally biased region" description="Basic and acidic residues" evidence="2">
    <location>
        <begin position="19"/>
        <end position="31"/>
    </location>
</feature>
<feature type="transmembrane region" description="Helical" evidence="3">
    <location>
        <begin position="416"/>
        <end position="441"/>
    </location>
</feature>
<organism evidence="5 6">
    <name type="scientific">Etheostoma spectabile</name>
    <name type="common">orangethroat darter</name>
    <dbReference type="NCBI Taxonomy" id="54343"/>
    <lineage>
        <taxon>Eukaryota</taxon>
        <taxon>Metazoa</taxon>
        <taxon>Chordata</taxon>
        <taxon>Craniata</taxon>
        <taxon>Vertebrata</taxon>
        <taxon>Euteleostomi</taxon>
        <taxon>Actinopterygii</taxon>
        <taxon>Neopterygii</taxon>
        <taxon>Teleostei</taxon>
        <taxon>Neoteleostei</taxon>
        <taxon>Acanthomorphata</taxon>
        <taxon>Eupercaria</taxon>
        <taxon>Perciformes</taxon>
        <taxon>Percoidei</taxon>
        <taxon>Percidae</taxon>
        <taxon>Etheostomatinae</taxon>
        <taxon>Etheostoma</taxon>
    </lineage>
</organism>
<sequence length="442" mass="50442">WSICRRISGHQPGHTTVTETRDPSLKQREASTNRSKMELKVWVEGAVRVVCGLSLKTSCQDVVIALAQAIGQTGRYILIFKLRGTERQLVADDCPLQHLAQLGQLASDVQFILRRTGPSLSDGQDTPKTKRRFPPPQPSEPEPLRHSEPHKALTFNLGPSTHPKRTKPSRAWSPSPRDSPEPRASPVSFLDAVNPVKAIPSSSSKEEMFRQILQQQNRLRDLEIQLHALERETEVLERKRSATVPGLTPVPEGELEKLEQRLRQNEADLMYSEQWEEQLQEELDREQEMHRRLHQIQSTVDADGYRIEELHERSEHLQQKIQHRAHRQSSRAGARQAEEARRPLEQELHLRLLQGQELDATLWKTVQDLDKELRQCKLQQFIQQTAMPDADQTHVLPVSEVYLSSAGPVNWKLSKTLLWCVCVCVLCVWCGVCVCVCVCVCV</sequence>
<protein>
    <recommendedName>
        <fullName evidence="4">Ras-associating domain-containing protein</fullName>
    </recommendedName>
</protein>
<dbReference type="PANTHER" id="PTHR15286:SF11">
    <property type="entry name" value="RAS ASSOCIATION DOMAIN-CONTAINING PROTEIN 7"/>
    <property type="match status" value="1"/>
</dbReference>